<feature type="binding site" evidence="9">
    <location>
        <position position="118"/>
    </location>
    <ligand>
        <name>Mg(2+)</name>
        <dbReference type="ChEBI" id="CHEBI:18420"/>
        <label>2</label>
    </ligand>
</feature>
<dbReference type="PROSITE" id="PS00124">
    <property type="entry name" value="FBPASE"/>
    <property type="match status" value="1"/>
</dbReference>
<evidence type="ECO:0000256" key="8">
    <source>
        <dbReference type="ARBA" id="ARBA00023277"/>
    </source>
</evidence>
<feature type="domain" description="Fructose-1-6-bisphosphatase class 1 C-terminal" evidence="12">
    <location>
        <begin position="202"/>
        <end position="333"/>
    </location>
</feature>
<feature type="binding site" evidence="9">
    <location>
        <position position="115"/>
    </location>
    <ligand>
        <name>Mg(2+)</name>
        <dbReference type="ChEBI" id="CHEBI:18420"/>
        <label>2</label>
    </ligand>
</feature>
<dbReference type="EC" id="3.1.3.11" evidence="9"/>
<dbReference type="HAMAP" id="MF_01855">
    <property type="entry name" value="FBPase_class1"/>
    <property type="match status" value="1"/>
</dbReference>
<dbReference type="GO" id="GO:0005986">
    <property type="term" value="P:sucrose biosynthetic process"/>
    <property type="evidence" value="ECO:0007669"/>
    <property type="project" value="TreeGrafter"/>
</dbReference>
<proteinExistence type="inferred from homology"/>
<reference evidence="13 14" key="1">
    <citation type="submission" date="2020-08" db="EMBL/GenBank/DDBJ databases">
        <title>Genome sequencing of Purple Non-Sulfur Bacteria from various extreme environments.</title>
        <authorList>
            <person name="Mayer M."/>
        </authorList>
    </citation>
    <scope>NUCLEOTIDE SEQUENCE [LARGE SCALE GENOMIC DNA]</scope>
    <source>
        <strain evidence="13 14">2761</strain>
    </source>
</reference>
<evidence type="ECO:0000256" key="1">
    <source>
        <dbReference type="ARBA" id="ARBA00001273"/>
    </source>
</evidence>
<dbReference type="Gene3D" id="3.30.540.10">
    <property type="entry name" value="Fructose-1,6-Bisphosphatase, subunit A, domain 1"/>
    <property type="match status" value="1"/>
</dbReference>
<feature type="binding site" evidence="9">
    <location>
        <position position="93"/>
    </location>
    <ligand>
        <name>Mg(2+)</name>
        <dbReference type="ChEBI" id="CHEBI:18420"/>
        <label>1</label>
    </ligand>
</feature>
<dbReference type="AlphaFoldDB" id="A0A840GA10"/>
<dbReference type="Pfam" id="PF18913">
    <property type="entry name" value="FBPase_C"/>
    <property type="match status" value="1"/>
</dbReference>
<keyword evidence="4 9" id="KW-0963">Cytoplasm</keyword>
<feature type="binding site" evidence="9">
    <location>
        <position position="282"/>
    </location>
    <ligand>
        <name>Mg(2+)</name>
        <dbReference type="ChEBI" id="CHEBI:18420"/>
        <label>2</label>
    </ligand>
</feature>
<dbReference type="CDD" id="cd00354">
    <property type="entry name" value="FBPase"/>
    <property type="match status" value="1"/>
</dbReference>
<comment type="subcellular location">
    <subcellularLocation>
        <location evidence="9">Cytoplasm</location>
    </subcellularLocation>
</comment>
<feature type="domain" description="Fructose-1-6-bisphosphatase class I N-terminal" evidence="11">
    <location>
        <begin position="8"/>
        <end position="196"/>
    </location>
</feature>
<evidence type="ECO:0000256" key="10">
    <source>
        <dbReference type="RuleBase" id="RU000508"/>
    </source>
</evidence>
<evidence type="ECO:0000256" key="2">
    <source>
        <dbReference type="ARBA" id="ARBA00005215"/>
    </source>
</evidence>
<dbReference type="GO" id="GO:0030388">
    <property type="term" value="P:fructose 1,6-bisphosphate metabolic process"/>
    <property type="evidence" value="ECO:0007669"/>
    <property type="project" value="TreeGrafter"/>
</dbReference>
<feature type="binding site" evidence="9">
    <location>
        <position position="115"/>
    </location>
    <ligand>
        <name>Mg(2+)</name>
        <dbReference type="ChEBI" id="CHEBI:18420"/>
        <label>1</label>
    </ligand>
</feature>
<protein>
    <recommendedName>
        <fullName evidence="9">Fructose-1,6-bisphosphatase class 1</fullName>
        <shortName evidence="9">FBPase class 1</shortName>
        <ecNumber evidence="9">3.1.3.11</ecNumber>
    </recommendedName>
    <alternativeName>
        <fullName evidence="9">D-fructose-1,6-bisphosphate 1-phosphohydrolase class 1</fullName>
    </alternativeName>
</protein>
<evidence type="ECO:0000256" key="6">
    <source>
        <dbReference type="ARBA" id="ARBA00022801"/>
    </source>
</evidence>
<evidence type="ECO:0000313" key="14">
    <source>
        <dbReference type="Proteomes" id="UP000587070"/>
    </source>
</evidence>
<dbReference type="GO" id="GO:0000287">
    <property type="term" value="F:magnesium ion binding"/>
    <property type="evidence" value="ECO:0007669"/>
    <property type="project" value="UniProtKB-UniRule"/>
</dbReference>
<dbReference type="PANTHER" id="PTHR11556:SF35">
    <property type="entry name" value="SEDOHEPTULOSE-1,7-BISPHOSPHATASE, CHLOROPLASTIC"/>
    <property type="match status" value="1"/>
</dbReference>
<dbReference type="EMBL" id="JACIGE010000007">
    <property type="protein sequence ID" value="MBB4247740.1"/>
    <property type="molecule type" value="Genomic_DNA"/>
</dbReference>
<name>A0A840GA10_RHOTE</name>
<dbReference type="InterPro" id="IPR044015">
    <property type="entry name" value="FBPase_C_dom"/>
</dbReference>
<evidence type="ECO:0000256" key="4">
    <source>
        <dbReference type="ARBA" id="ARBA00022490"/>
    </source>
</evidence>
<dbReference type="GO" id="GO:0042132">
    <property type="term" value="F:fructose 1,6-bisphosphate 1-phosphatase activity"/>
    <property type="evidence" value="ECO:0007669"/>
    <property type="project" value="UniProtKB-UniRule"/>
</dbReference>
<comment type="pathway">
    <text evidence="2">Carbohydrate biosynthesis; Calvin cycle.</text>
</comment>
<dbReference type="FunFam" id="3.40.190.80:FF:000011">
    <property type="entry name" value="Fructose-1,6-bisphosphatase class 1"/>
    <property type="match status" value="1"/>
</dbReference>
<dbReference type="InterPro" id="IPR028343">
    <property type="entry name" value="FBPtase"/>
</dbReference>
<dbReference type="GO" id="GO:0006094">
    <property type="term" value="P:gluconeogenesis"/>
    <property type="evidence" value="ECO:0007669"/>
    <property type="project" value="UniProtKB-UniRule"/>
</dbReference>
<keyword evidence="5 9" id="KW-0479">Metal-binding</keyword>
<dbReference type="NCBIfam" id="NF006779">
    <property type="entry name" value="PRK09293.1-3"/>
    <property type="match status" value="1"/>
</dbReference>
<comment type="similarity">
    <text evidence="3 9 10">Belongs to the FBPase class 1 family.</text>
</comment>
<evidence type="ECO:0000313" key="13">
    <source>
        <dbReference type="EMBL" id="MBB4247740.1"/>
    </source>
</evidence>
<dbReference type="Pfam" id="PF00316">
    <property type="entry name" value="FBPase"/>
    <property type="match status" value="1"/>
</dbReference>
<dbReference type="RefSeq" id="WP_153116705.1">
    <property type="nucleotide sequence ID" value="NZ_JACIGE010000007.1"/>
</dbReference>
<evidence type="ECO:0000256" key="7">
    <source>
        <dbReference type="ARBA" id="ARBA00022842"/>
    </source>
</evidence>
<comment type="caution">
    <text evidence="13">The sequence shown here is derived from an EMBL/GenBank/DDBJ whole genome shotgun (WGS) entry which is preliminary data.</text>
</comment>
<dbReference type="InterPro" id="IPR020548">
    <property type="entry name" value="Fructose_bisphosphatase_AS"/>
</dbReference>
<feature type="binding site" evidence="9">
    <location>
        <position position="117"/>
    </location>
    <ligand>
        <name>Mg(2+)</name>
        <dbReference type="ChEBI" id="CHEBI:18420"/>
        <label>1</label>
    </ligand>
</feature>
<evidence type="ECO:0000256" key="5">
    <source>
        <dbReference type="ARBA" id="ARBA00022723"/>
    </source>
</evidence>
<evidence type="ECO:0000256" key="3">
    <source>
        <dbReference type="ARBA" id="ARBA00010941"/>
    </source>
</evidence>
<dbReference type="OrthoDB" id="9806756at2"/>
<accession>A0A840GA10</accession>
<keyword evidence="14" id="KW-1185">Reference proteome</keyword>
<dbReference type="PRINTS" id="PR00115">
    <property type="entry name" value="F16BPHPHTASE"/>
</dbReference>
<evidence type="ECO:0000259" key="11">
    <source>
        <dbReference type="Pfam" id="PF00316"/>
    </source>
</evidence>
<dbReference type="InterPro" id="IPR000146">
    <property type="entry name" value="FBPase_class-1"/>
</dbReference>
<evidence type="ECO:0000256" key="9">
    <source>
        <dbReference type="HAMAP-Rule" id="MF_01855"/>
    </source>
</evidence>
<dbReference type="GO" id="GO:0006000">
    <property type="term" value="P:fructose metabolic process"/>
    <property type="evidence" value="ECO:0007669"/>
    <property type="project" value="TreeGrafter"/>
</dbReference>
<dbReference type="FunFam" id="3.30.540.10:FF:000006">
    <property type="entry name" value="Fructose-1,6-bisphosphatase class 1"/>
    <property type="match status" value="1"/>
</dbReference>
<dbReference type="GO" id="GO:0006002">
    <property type="term" value="P:fructose 6-phosphate metabolic process"/>
    <property type="evidence" value="ECO:0007669"/>
    <property type="project" value="TreeGrafter"/>
</dbReference>
<gene>
    <name evidence="9" type="primary">fbp</name>
    <name evidence="13" type="ORF">GGD90_002125</name>
</gene>
<dbReference type="Proteomes" id="UP000587070">
    <property type="component" value="Unassembled WGS sequence"/>
</dbReference>
<dbReference type="NCBIfam" id="NF006780">
    <property type="entry name" value="PRK09293.1-4"/>
    <property type="match status" value="1"/>
</dbReference>
<dbReference type="PIRSF" id="PIRSF500210">
    <property type="entry name" value="FBPtase"/>
    <property type="match status" value="1"/>
</dbReference>
<keyword evidence="6 9" id="KW-0378">Hydrolase</keyword>
<comment type="catalytic activity">
    <reaction evidence="1 9">
        <text>beta-D-fructose 1,6-bisphosphate + H2O = beta-D-fructose 6-phosphate + phosphate</text>
        <dbReference type="Rhea" id="RHEA:11064"/>
        <dbReference type="ChEBI" id="CHEBI:15377"/>
        <dbReference type="ChEBI" id="CHEBI:32966"/>
        <dbReference type="ChEBI" id="CHEBI:43474"/>
        <dbReference type="ChEBI" id="CHEBI:57634"/>
        <dbReference type="EC" id="3.1.3.11"/>
    </reaction>
</comment>
<dbReference type="PIRSF" id="PIRSF000904">
    <property type="entry name" value="FBPtase_SBPase"/>
    <property type="match status" value="1"/>
</dbReference>
<comment type="subunit">
    <text evidence="9">Homotetramer.</text>
</comment>
<keyword evidence="8 9" id="KW-0119">Carbohydrate metabolism</keyword>
<dbReference type="PANTHER" id="PTHR11556">
    <property type="entry name" value="FRUCTOSE-1,6-BISPHOSPHATASE-RELATED"/>
    <property type="match status" value="1"/>
</dbReference>
<dbReference type="GO" id="GO:0005829">
    <property type="term" value="C:cytosol"/>
    <property type="evidence" value="ECO:0007669"/>
    <property type="project" value="TreeGrafter"/>
</dbReference>
<comment type="caution">
    <text evidence="9">Lacks conserved residue(s) required for the propagation of feature annotation.</text>
</comment>
<dbReference type="NCBIfam" id="NF006778">
    <property type="entry name" value="PRK09293.1-1"/>
    <property type="match status" value="1"/>
</dbReference>
<keyword evidence="7 9" id="KW-0460">Magnesium</keyword>
<organism evidence="13 14">
    <name type="scientific">Rhodocyclus tenuis</name>
    <name type="common">Rhodospirillum tenue</name>
    <dbReference type="NCBI Taxonomy" id="1066"/>
    <lineage>
        <taxon>Bacteria</taxon>
        <taxon>Pseudomonadati</taxon>
        <taxon>Pseudomonadota</taxon>
        <taxon>Betaproteobacteria</taxon>
        <taxon>Rhodocyclales</taxon>
        <taxon>Rhodocyclaceae</taxon>
        <taxon>Rhodocyclus</taxon>
    </lineage>
</organism>
<dbReference type="SUPFAM" id="SSF56655">
    <property type="entry name" value="Carbohydrate phosphatase"/>
    <property type="match status" value="1"/>
</dbReference>
<sequence length="359" mass="39658">MLFGRTNVNKFLVEEQRRNPALAGDFSMLVSDIVRSCKTIAQSVSRGALAGVLGDAGSDNVQGEAQKKLDVLANDSFLHHCEWGGHLAALASEEMDEILPIPATHPRGAYLLVFDPLDGSSNIDVNLSVGSIFSILRCRGDIKNPTEADFLQPGTQQVAAGYAIYGPATMLVLSVGNGVHGFTLDREIGEFLLTHPDLKVAPATREFAINTSNERFWEPPVRRYVDECLAGKTGERGKDFNMRWIASMVAEVHRILMRGGVFMYPRDTKDPSKPGRLRLLYEANPMAMIIEQAGGRASTGRQDILQLQPESLHQRVPVILGSREEVERLVRYHSDYDRGEDKPFTSPLFGTRSLFSNDS</sequence>
<dbReference type="InterPro" id="IPR033391">
    <property type="entry name" value="FBPase_N"/>
</dbReference>
<comment type="cofactor">
    <cofactor evidence="9">
        <name>Mg(2+)</name>
        <dbReference type="ChEBI" id="CHEBI:18420"/>
    </cofactor>
    <text evidence="9">Binds 2 magnesium ions per subunit.</text>
</comment>
<feature type="binding site" evidence="9">
    <location>
        <begin position="118"/>
        <end position="121"/>
    </location>
    <ligand>
        <name>substrate</name>
    </ligand>
</feature>
<evidence type="ECO:0000259" key="12">
    <source>
        <dbReference type="Pfam" id="PF18913"/>
    </source>
</evidence>
<feature type="binding site" evidence="9">
    <location>
        <position position="210"/>
    </location>
    <ligand>
        <name>substrate</name>
    </ligand>
</feature>
<dbReference type="Gene3D" id="3.40.190.80">
    <property type="match status" value="1"/>
</dbReference>